<dbReference type="AlphaFoldDB" id="A0A9W9K0W4"/>
<evidence type="ECO:0000313" key="1">
    <source>
        <dbReference type="EMBL" id="KAJ5088037.1"/>
    </source>
</evidence>
<dbReference type="SUPFAM" id="SSF53474">
    <property type="entry name" value="alpha/beta-Hydrolases"/>
    <property type="match status" value="1"/>
</dbReference>
<keyword evidence="2" id="KW-1185">Reference proteome</keyword>
<gene>
    <name evidence="1" type="ORF">N7456_011653</name>
</gene>
<evidence type="ECO:0000313" key="2">
    <source>
        <dbReference type="Proteomes" id="UP001149165"/>
    </source>
</evidence>
<dbReference type="EMBL" id="JAPQKH010000007">
    <property type="protein sequence ID" value="KAJ5088037.1"/>
    <property type="molecule type" value="Genomic_DNA"/>
</dbReference>
<reference evidence="1" key="1">
    <citation type="submission" date="2022-11" db="EMBL/GenBank/DDBJ databases">
        <authorList>
            <person name="Petersen C."/>
        </authorList>
    </citation>
    <scope>NUCLEOTIDE SEQUENCE</scope>
    <source>
        <strain evidence="1">IBT 30069</strain>
    </source>
</reference>
<sequence length="436" mass="49295">MARSTRIDPLEEDFPFKIISHLITVPPFREYPHAIIDEKKGVYLSVKQYIPRQDIEYPSSNADPITIIANAGLGFIKEIYEPLFAEIYHRAKEAKLRIKSIWIADMFNLGESAIANLDNLGCDATWLDHSRDMWSMINHFRDEMPKPIFGLGHSVGAVQLACLSSWHPTLFHSLVFVEPGLDASYGKHIMFPVIFRTLQRKESWTTRKEAEMKAVKAQGAETWADGARERLKRHGVFQHHASWGSDWALTTPKNQIASMVLRHNPEEIGMGPGGLDEVTLEQRALVPDINPDSIHKGPFYRPELELGWSLLPGMRPWVLYVNGGNSHDLGPAKVRDERARITGTGVGGSGGMKLGAVKQVVIEGGEHTLPFDHDLSKLADHLGDWFVKESKRWEDGPKRRRAQWNNKAIEVKQAVTKEYFTDLTSEIKKQKRAGKL</sequence>
<dbReference type="Gene3D" id="3.40.50.1820">
    <property type="entry name" value="alpha/beta hydrolase"/>
    <property type="match status" value="1"/>
</dbReference>
<reference evidence="1" key="2">
    <citation type="journal article" date="2023" name="IMA Fungus">
        <title>Comparative genomic study of the Penicillium genus elucidates a diverse pangenome and 15 lateral gene transfer events.</title>
        <authorList>
            <person name="Petersen C."/>
            <person name="Sorensen T."/>
            <person name="Nielsen M.R."/>
            <person name="Sondergaard T.E."/>
            <person name="Sorensen J.L."/>
            <person name="Fitzpatrick D.A."/>
            <person name="Frisvad J.C."/>
            <person name="Nielsen K.L."/>
        </authorList>
    </citation>
    <scope>NUCLEOTIDE SEQUENCE</scope>
    <source>
        <strain evidence="1">IBT 30069</strain>
    </source>
</reference>
<dbReference type="GO" id="GO:0072330">
    <property type="term" value="P:monocarboxylic acid biosynthetic process"/>
    <property type="evidence" value="ECO:0007669"/>
    <property type="project" value="UniProtKB-ARBA"/>
</dbReference>
<dbReference type="GO" id="GO:0017000">
    <property type="term" value="P:antibiotic biosynthetic process"/>
    <property type="evidence" value="ECO:0007669"/>
    <property type="project" value="UniProtKB-ARBA"/>
</dbReference>
<protein>
    <recommendedName>
        <fullName evidence="3">AB hydrolase-1 domain-containing protein</fullName>
    </recommendedName>
</protein>
<dbReference type="Proteomes" id="UP001149165">
    <property type="component" value="Unassembled WGS sequence"/>
</dbReference>
<organism evidence="1 2">
    <name type="scientific">Penicillium angulare</name>
    <dbReference type="NCBI Taxonomy" id="116970"/>
    <lineage>
        <taxon>Eukaryota</taxon>
        <taxon>Fungi</taxon>
        <taxon>Dikarya</taxon>
        <taxon>Ascomycota</taxon>
        <taxon>Pezizomycotina</taxon>
        <taxon>Eurotiomycetes</taxon>
        <taxon>Eurotiomycetidae</taxon>
        <taxon>Eurotiales</taxon>
        <taxon>Aspergillaceae</taxon>
        <taxon>Penicillium</taxon>
    </lineage>
</organism>
<dbReference type="OrthoDB" id="94039at2759"/>
<proteinExistence type="predicted"/>
<accession>A0A9W9K0W4</accession>
<name>A0A9W9K0W4_9EURO</name>
<evidence type="ECO:0008006" key="3">
    <source>
        <dbReference type="Google" id="ProtNLM"/>
    </source>
</evidence>
<dbReference type="InterPro" id="IPR029058">
    <property type="entry name" value="AB_hydrolase_fold"/>
</dbReference>
<comment type="caution">
    <text evidence="1">The sequence shown here is derived from an EMBL/GenBank/DDBJ whole genome shotgun (WGS) entry which is preliminary data.</text>
</comment>